<proteinExistence type="predicted"/>
<name>A0A2H3EX38_ARMGA</name>
<evidence type="ECO:0000256" key="1">
    <source>
        <dbReference type="SAM" id="MobiDB-lite"/>
    </source>
</evidence>
<feature type="compositionally biased region" description="Basic and acidic residues" evidence="1">
    <location>
        <begin position="56"/>
        <end position="86"/>
    </location>
</feature>
<keyword evidence="3" id="KW-1185">Reference proteome</keyword>
<evidence type="ECO:0000313" key="3">
    <source>
        <dbReference type="Proteomes" id="UP000217790"/>
    </source>
</evidence>
<dbReference type="Proteomes" id="UP000217790">
    <property type="component" value="Unassembled WGS sequence"/>
</dbReference>
<accession>A0A2H3EX38</accession>
<sequence length="180" mass="20488">MTLRKQDETLIHRGDDSHASTQKKKAIRERQERNTSTKQSPMSKFTIFQARNSVARVRETRVTKESSKGHSASRSESRGKGDDGHQHFQKVHIGTDSTPRMEHLELTTKVYCPTVDSGAHWNLRGSSHKTHETIPRTSPHGYPTPARLRYPCTVNQISEPSPVIAKMDGWYLNDCRRGQI</sequence>
<organism evidence="2 3">
    <name type="scientific">Armillaria gallica</name>
    <name type="common">Bulbous honey fungus</name>
    <name type="synonym">Armillaria bulbosa</name>
    <dbReference type="NCBI Taxonomy" id="47427"/>
    <lineage>
        <taxon>Eukaryota</taxon>
        <taxon>Fungi</taxon>
        <taxon>Dikarya</taxon>
        <taxon>Basidiomycota</taxon>
        <taxon>Agaricomycotina</taxon>
        <taxon>Agaricomycetes</taxon>
        <taxon>Agaricomycetidae</taxon>
        <taxon>Agaricales</taxon>
        <taxon>Marasmiineae</taxon>
        <taxon>Physalacriaceae</taxon>
        <taxon>Armillaria</taxon>
    </lineage>
</organism>
<feature type="region of interest" description="Disordered" evidence="1">
    <location>
        <begin position="1"/>
        <end position="87"/>
    </location>
</feature>
<evidence type="ECO:0000313" key="2">
    <source>
        <dbReference type="EMBL" id="PBL03984.1"/>
    </source>
</evidence>
<reference evidence="3" key="1">
    <citation type="journal article" date="2017" name="Nat. Ecol. Evol.">
        <title>Genome expansion and lineage-specific genetic innovations in the forest pathogenic fungi Armillaria.</title>
        <authorList>
            <person name="Sipos G."/>
            <person name="Prasanna A.N."/>
            <person name="Walter M.C."/>
            <person name="O'Connor E."/>
            <person name="Balint B."/>
            <person name="Krizsan K."/>
            <person name="Kiss B."/>
            <person name="Hess J."/>
            <person name="Varga T."/>
            <person name="Slot J."/>
            <person name="Riley R."/>
            <person name="Boka B."/>
            <person name="Rigling D."/>
            <person name="Barry K."/>
            <person name="Lee J."/>
            <person name="Mihaltcheva S."/>
            <person name="LaButti K."/>
            <person name="Lipzen A."/>
            <person name="Waldron R."/>
            <person name="Moloney N.M."/>
            <person name="Sperisen C."/>
            <person name="Kredics L."/>
            <person name="Vagvoelgyi C."/>
            <person name="Patrignani A."/>
            <person name="Fitzpatrick D."/>
            <person name="Nagy I."/>
            <person name="Doyle S."/>
            <person name="Anderson J.B."/>
            <person name="Grigoriev I.V."/>
            <person name="Gueldener U."/>
            <person name="Muensterkoetter M."/>
            <person name="Nagy L.G."/>
        </authorList>
    </citation>
    <scope>NUCLEOTIDE SEQUENCE [LARGE SCALE GENOMIC DNA]</scope>
    <source>
        <strain evidence="3">Ar21-2</strain>
    </source>
</reference>
<feature type="compositionally biased region" description="Basic and acidic residues" evidence="1">
    <location>
        <begin position="1"/>
        <end position="18"/>
    </location>
</feature>
<protein>
    <submittedName>
        <fullName evidence="2">Uncharacterized protein</fullName>
    </submittedName>
</protein>
<dbReference type="AlphaFoldDB" id="A0A2H3EX38"/>
<gene>
    <name evidence="2" type="ORF">ARMGADRAFT_39921</name>
</gene>
<dbReference type="EMBL" id="KZ293644">
    <property type="protein sequence ID" value="PBL03984.1"/>
    <property type="molecule type" value="Genomic_DNA"/>
</dbReference>
<dbReference type="InParanoid" id="A0A2H3EX38"/>